<dbReference type="GO" id="GO:0008168">
    <property type="term" value="F:methyltransferase activity"/>
    <property type="evidence" value="ECO:0007669"/>
    <property type="project" value="UniProtKB-KW"/>
</dbReference>
<keyword evidence="2" id="KW-1185">Reference proteome</keyword>
<dbReference type="Gene3D" id="3.20.20.460">
    <property type="entry name" value="Monomethylamine methyltransferase MtmB"/>
    <property type="match status" value="1"/>
</dbReference>
<evidence type="ECO:0000313" key="1">
    <source>
        <dbReference type="EMBL" id="SCZ78117.1"/>
    </source>
</evidence>
<dbReference type="RefSeq" id="WP_092589881.1">
    <property type="nucleotide sequence ID" value="NZ_FMWL01000004.1"/>
</dbReference>
<dbReference type="Proteomes" id="UP000199208">
    <property type="component" value="Unassembled WGS sequence"/>
</dbReference>
<evidence type="ECO:0000313" key="2">
    <source>
        <dbReference type="Proteomes" id="UP000199208"/>
    </source>
</evidence>
<dbReference type="EMBL" id="FMWL01000004">
    <property type="protein sequence ID" value="SCZ78117.1"/>
    <property type="molecule type" value="Genomic_DNA"/>
</dbReference>
<dbReference type="OrthoDB" id="1955833at2"/>
<sequence length="457" mass="50655">MLLNSMEIADRALNTGEKMEAREFDMKVYKETTRLMKKYDIKFDKHSLINLDDDMADRLYAAGKEFYLTMGTYTMETKRVIKVTEKELNEILRSLPEQIVIGTGKDARVMRHRNVEDPSLPTIQGGVIGGKATEDMLVPLYQSVAQEPYVDSFYFDPPHVFENRPVMFGSPIELYAARVSVMKIREALQKSGRAGMHILGGCGSAMADICTCYDGGIRSTDGICAHTTSELKTDFDALNKIMHTIHYSCMRQVWWAPVIGAFAGGAEGSAIAAVGGLFHAVVVGQAHLGSAYLDLQVTPYYNAGATDRMSLWILSTAGQAIVRNTKAILQGTVTTSAGPGTKQMLYEIAASVISQTVSGYHIFGVRIHKPTKDNHGTGLESRWMGDIARAAVKLSRQQAEEVVQKIYMHYEDKIGKGPEGFSFEELYDVETVQPKDHYLALYDEVKAELEALGLEFE</sequence>
<protein>
    <submittedName>
        <fullName evidence="1">Monomethylamine:corrinoid methyltransferase</fullName>
    </submittedName>
</protein>
<keyword evidence="1" id="KW-0489">Methyltransferase</keyword>
<name>A0A1G5RW24_9FIRM</name>
<accession>A0A1G5RW24</accession>
<dbReference type="SUPFAM" id="SSF75098">
    <property type="entry name" value="Monomethylamine methyltransferase MtmB"/>
    <property type="match status" value="1"/>
</dbReference>
<dbReference type="Pfam" id="PF05369">
    <property type="entry name" value="MtmB"/>
    <property type="match status" value="1"/>
</dbReference>
<organism evidence="1 2">
    <name type="scientific">Acidaminobacter hydrogenoformans DSM 2784</name>
    <dbReference type="NCBI Taxonomy" id="1120920"/>
    <lineage>
        <taxon>Bacteria</taxon>
        <taxon>Bacillati</taxon>
        <taxon>Bacillota</taxon>
        <taxon>Clostridia</taxon>
        <taxon>Peptostreptococcales</taxon>
        <taxon>Acidaminobacteraceae</taxon>
        <taxon>Acidaminobacter</taxon>
    </lineage>
</organism>
<dbReference type="InterPro" id="IPR008031">
    <property type="entry name" value="MtmB_MeTrfase"/>
</dbReference>
<dbReference type="InterPro" id="IPR036655">
    <property type="entry name" value="MtmB_sf"/>
</dbReference>
<proteinExistence type="predicted"/>
<dbReference type="STRING" id="1120920.SAMN03080599_01076"/>
<keyword evidence="1" id="KW-0808">Transferase</keyword>
<dbReference type="GO" id="GO:0032259">
    <property type="term" value="P:methylation"/>
    <property type="evidence" value="ECO:0007669"/>
    <property type="project" value="UniProtKB-KW"/>
</dbReference>
<gene>
    <name evidence="1" type="ORF">SAMN03080599_01076</name>
</gene>
<dbReference type="AlphaFoldDB" id="A0A1G5RW24"/>
<reference evidence="1 2" key="1">
    <citation type="submission" date="2016-10" db="EMBL/GenBank/DDBJ databases">
        <authorList>
            <person name="de Groot N.N."/>
        </authorList>
    </citation>
    <scope>NUCLEOTIDE SEQUENCE [LARGE SCALE GENOMIC DNA]</scope>
    <source>
        <strain evidence="1 2">DSM 2784</strain>
    </source>
</reference>